<evidence type="ECO:0000256" key="2">
    <source>
        <dbReference type="SAM" id="Phobius"/>
    </source>
</evidence>
<reference evidence="3 4" key="1">
    <citation type="submission" date="2020-10" db="EMBL/GenBank/DDBJ databases">
        <title>Connecting structure to function with the recovery of over 1000 high-quality activated sludge metagenome-assembled genomes encoding full-length rRNA genes using long-read sequencing.</title>
        <authorList>
            <person name="Singleton C.M."/>
            <person name="Petriglieri F."/>
            <person name="Kristensen J.M."/>
            <person name="Kirkegaard R.H."/>
            <person name="Michaelsen T.Y."/>
            <person name="Andersen M.H."/>
            <person name="Karst S.M."/>
            <person name="Dueholm M.S."/>
            <person name="Nielsen P.H."/>
            <person name="Albertsen M."/>
        </authorList>
    </citation>
    <scope>NUCLEOTIDE SEQUENCE [LARGE SCALE GENOMIC DNA]</scope>
    <source>
        <strain evidence="3">Ribe_18-Q3-R11-54_BAT3C.373</strain>
    </source>
</reference>
<accession>A0A9D7S5C1</accession>
<comment type="caution">
    <text evidence="3">The sequence shown here is derived from an EMBL/GenBank/DDBJ whole genome shotgun (WGS) entry which is preliminary data.</text>
</comment>
<protein>
    <submittedName>
        <fullName evidence="3">Uncharacterized protein</fullName>
    </submittedName>
</protein>
<keyword evidence="2" id="KW-0812">Transmembrane</keyword>
<evidence type="ECO:0000256" key="1">
    <source>
        <dbReference type="SAM" id="MobiDB-lite"/>
    </source>
</evidence>
<feature type="compositionally biased region" description="Low complexity" evidence="1">
    <location>
        <begin position="108"/>
        <end position="121"/>
    </location>
</feature>
<dbReference type="EMBL" id="JADKFW010000004">
    <property type="protein sequence ID" value="MBK9716145.1"/>
    <property type="molecule type" value="Genomic_DNA"/>
</dbReference>
<keyword evidence="2" id="KW-1133">Transmembrane helix</keyword>
<feature type="compositionally biased region" description="Basic and acidic residues" evidence="1">
    <location>
        <begin position="123"/>
        <end position="143"/>
    </location>
</feature>
<evidence type="ECO:0000313" key="3">
    <source>
        <dbReference type="EMBL" id="MBK9716145.1"/>
    </source>
</evidence>
<feature type="region of interest" description="Disordered" evidence="1">
    <location>
        <begin position="75"/>
        <end position="144"/>
    </location>
</feature>
<evidence type="ECO:0000313" key="4">
    <source>
        <dbReference type="Proteomes" id="UP000808349"/>
    </source>
</evidence>
<gene>
    <name evidence="3" type="ORF">IPO85_01215</name>
</gene>
<dbReference type="Proteomes" id="UP000808349">
    <property type="component" value="Unassembled WGS sequence"/>
</dbReference>
<organism evidence="3 4">
    <name type="scientific">Candidatus Defluviibacterium haderslevense</name>
    <dbReference type="NCBI Taxonomy" id="2981993"/>
    <lineage>
        <taxon>Bacteria</taxon>
        <taxon>Pseudomonadati</taxon>
        <taxon>Bacteroidota</taxon>
        <taxon>Saprospiria</taxon>
        <taxon>Saprospirales</taxon>
        <taxon>Saprospiraceae</taxon>
        <taxon>Candidatus Defluviibacterium</taxon>
    </lineage>
</organism>
<sequence>MKNLIRVLLYVLLALLVVAISVMMYKRYKTPVPEIEPTTETTDSLFVDTTMASLNALTAEDSVILGMTGELPNQVGPADHDNGSIDYSQPVKNGDQNQHENMSPKAQTVANKTNVNVANTTEAEEKTSVSKTENKTSKTENKKSQIKLLLQPQRKVQKVLLMLQNQVKRVNFMLFLEVL</sequence>
<dbReference type="AlphaFoldDB" id="A0A9D7S5C1"/>
<keyword evidence="2" id="KW-0472">Membrane</keyword>
<proteinExistence type="predicted"/>
<feature type="transmembrane region" description="Helical" evidence="2">
    <location>
        <begin position="7"/>
        <end position="25"/>
    </location>
</feature>
<name>A0A9D7S5C1_9BACT</name>
<feature type="compositionally biased region" description="Polar residues" evidence="1">
    <location>
        <begin position="85"/>
        <end position="106"/>
    </location>
</feature>